<evidence type="ECO:0000313" key="1">
    <source>
        <dbReference type="EMBL" id="KFI29437.1"/>
    </source>
</evidence>
<dbReference type="Proteomes" id="UP000028826">
    <property type="component" value="Unassembled WGS sequence"/>
</dbReference>
<dbReference type="AlphaFoldDB" id="A0A086Y587"/>
<dbReference type="OrthoDB" id="7844692at2"/>
<dbReference type="EMBL" id="JGYG01000006">
    <property type="protein sequence ID" value="KFI29437.1"/>
    <property type="molecule type" value="Genomic_DNA"/>
</dbReference>
<dbReference type="eggNOG" id="ENOG5032Y61">
    <property type="taxonomic scope" value="Bacteria"/>
</dbReference>
<comment type="caution">
    <text evidence="1">The sequence shown here is derived from an EMBL/GenBank/DDBJ whole genome shotgun (WGS) entry which is preliminary data.</text>
</comment>
<evidence type="ECO:0000313" key="2">
    <source>
        <dbReference type="Proteomes" id="UP000028826"/>
    </source>
</evidence>
<proteinExistence type="predicted"/>
<keyword evidence="2" id="KW-1185">Reference proteome</keyword>
<dbReference type="GeneID" id="39676942"/>
<name>A0A086Y587_9RHOB</name>
<gene>
    <name evidence="1" type="ORF">CN97_16520</name>
</gene>
<protein>
    <submittedName>
        <fullName evidence="1">Uncharacterized protein</fullName>
    </submittedName>
</protein>
<organism evidence="1 2">
    <name type="scientific">Haematobacter massiliensis</name>
    <dbReference type="NCBI Taxonomy" id="195105"/>
    <lineage>
        <taxon>Bacteria</taxon>
        <taxon>Pseudomonadati</taxon>
        <taxon>Pseudomonadota</taxon>
        <taxon>Alphaproteobacteria</taxon>
        <taxon>Rhodobacterales</taxon>
        <taxon>Paracoccaceae</taxon>
        <taxon>Haematobacter</taxon>
    </lineage>
</organism>
<sequence>MKRVLAAGLLGSALLSSPAVAQTSVQDVPASLQPLGLTDVEVRPKFGDRGRDIIGTLPGGARIEIELDRNDRVEEIEATDRQGFPASGVESLIPEAVRANPSYPGDGTFRKVDFDDDEIELEGTHADGRRFEAEFLPTGELRKIENR</sequence>
<dbReference type="STRING" id="195105.CN97_16520"/>
<accession>A0A086Y587</accession>
<reference evidence="1 2" key="1">
    <citation type="submission" date="2014-03" db="EMBL/GenBank/DDBJ databases">
        <title>Genome of Haematobacter massiliensis CCUG 47968.</title>
        <authorList>
            <person name="Wang D."/>
            <person name="Wang G."/>
        </authorList>
    </citation>
    <scope>NUCLEOTIDE SEQUENCE [LARGE SCALE GENOMIC DNA]</scope>
    <source>
        <strain evidence="1 2">CCUG 47968</strain>
    </source>
</reference>
<dbReference type="RefSeq" id="WP_035710785.1">
    <property type="nucleotide sequence ID" value="NZ_CAMIFG010000061.1"/>
</dbReference>